<keyword evidence="5" id="KW-1185">Reference proteome</keyword>
<dbReference type="Gene3D" id="2.150.10.10">
    <property type="entry name" value="Serralysin-like metalloprotease, C-terminal"/>
    <property type="match status" value="1"/>
</dbReference>
<gene>
    <name evidence="4" type="ORF">SAMN04487996_10922</name>
</gene>
<dbReference type="AlphaFoldDB" id="A0A1G7IK55"/>
<dbReference type="Pfam" id="PF05658">
    <property type="entry name" value="YadA_head"/>
    <property type="match status" value="2"/>
</dbReference>
<accession>A0A1G7IK55</accession>
<evidence type="ECO:0000259" key="3">
    <source>
        <dbReference type="PROSITE" id="PS51688"/>
    </source>
</evidence>
<dbReference type="InterPro" id="IPR011049">
    <property type="entry name" value="Serralysin-like_metalloprot_C"/>
</dbReference>
<proteinExistence type="predicted"/>
<feature type="coiled-coil region" evidence="1">
    <location>
        <begin position="294"/>
        <end position="342"/>
    </location>
</feature>
<keyword evidence="2" id="KW-0732">Signal</keyword>
<reference evidence="5" key="1">
    <citation type="submission" date="2016-10" db="EMBL/GenBank/DDBJ databases">
        <authorList>
            <person name="Varghese N."/>
            <person name="Submissions S."/>
        </authorList>
    </citation>
    <scope>NUCLEOTIDE SEQUENCE [LARGE SCALE GENOMIC DNA]</scope>
    <source>
        <strain evidence="5">DSM 25329</strain>
    </source>
</reference>
<feature type="signal peptide" evidence="2">
    <location>
        <begin position="1"/>
        <end position="24"/>
    </location>
</feature>
<dbReference type="Proteomes" id="UP000198748">
    <property type="component" value="Unassembled WGS sequence"/>
</dbReference>
<dbReference type="GO" id="GO:0019867">
    <property type="term" value="C:outer membrane"/>
    <property type="evidence" value="ECO:0007669"/>
    <property type="project" value="InterPro"/>
</dbReference>
<dbReference type="PROSITE" id="PS51688">
    <property type="entry name" value="ICA"/>
    <property type="match status" value="1"/>
</dbReference>
<name>A0A1G7IK55_9BACT</name>
<dbReference type="SUPFAM" id="SSF101967">
    <property type="entry name" value="Adhesin YadA, collagen-binding domain"/>
    <property type="match status" value="1"/>
</dbReference>
<dbReference type="InterPro" id="IPR008640">
    <property type="entry name" value="Adhesin_Head_dom"/>
</dbReference>
<organism evidence="4 5">
    <name type="scientific">Dyadobacter soli</name>
    <dbReference type="NCBI Taxonomy" id="659014"/>
    <lineage>
        <taxon>Bacteria</taxon>
        <taxon>Pseudomonadati</taxon>
        <taxon>Bacteroidota</taxon>
        <taxon>Cytophagia</taxon>
        <taxon>Cytophagales</taxon>
        <taxon>Spirosomataceae</taxon>
        <taxon>Dyadobacter</taxon>
    </lineage>
</organism>
<feature type="domain" description="Peptidase S74" evidence="3">
    <location>
        <begin position="215"/>
        <end position="308"/>
    </location>
</feature>
<dbReference type="InterPro" id="IPR030392">
    <property type="entry name" value="S74_ICA"/>
</dbReference>
<evidence type="ECO:0000256" key="2">
    <source>
        <dbReference type="SAM" id="SignalP"/>
    </source>
</evidence>
<keyword evidence="1" id="KW-0175">Coiled coil</keyword>
<sequence length="350" mass="37864">MRLKSLNHLAALIVLLLISLQVQAQVGIGLTQPKAFLNVAEGKTVLFGADTAGVLSQNPGTWDVPKMIWYGSKGAFRAGGIRIEENQYTYWDNANVGRYSFASGEGTKAGGEHSTAMGFGTQANAESATAIGAWTFANADRSTAMGYSVVANHRGSFIIGDDSNCLGCTYNTTAINQMMMHFAGGYILYTSNARQENSPSGIQLQPNANAWSVISDSTRKENFRATDGALFLKKISGMRLGSWNYKGQDVKQYRHYGPMAQDFFAAFGHDELGVIGEDKSINQADFDGVNLIAIQALIKEVEALKAENKSLKMAETSMKAETQSLKAKMEQFEKQLSTLMNAGTVSAVTK</sequence>
<feature type="chain" id="PRO_5011689530" evidence="2">
    <location>
        <begin position="25"/>
        <end position="350"/>
    </location>
</feature>
<dbReference type="STRING" id="659014.SAMN04487996_10922"/>
<evidence type="ECO:0000313" key="4">
    <source>
        <dbReference type="EMBL" id="SDF13013.1"/>
    </source>
</evidence>
<dbReference type="EMBL" id="FNAN01000009">
    <property type="protein sequence ID" value="SDF13013.1"/>
    <property type="molecule type" value="Genomic_DNA"/>
</dbReference>
<protein>
    <submittedName>
        <fullName evidence="4">Head domain of trimeric autotransporter adhesin</fullName>
    </submittedName>
</protein>
<evidence type="ECO:0000256" key="1">
    <source>
        <dbReference type="SAM" id="Coils"/>
    </source>
</evidence>
<dbReference type="Pfam" id="PF13884">
    <property type="entry name" value="Peptidase_S74"/>
    <property type="match status" value="1"/>
</dbReference>
<evidence type="ECO:0000313" key="5">
    <source>
        <dbReference type="Proteomes" id="UP000198748"/>
    </source>
</evidence>